<dbReference type="STRING" id="1173061.A0A0J9X2I2"/>
<dbReference type="Proteomes" id="UP000242525">
    <property type="component" value="Unassembled WGS sequence"/>
</dbReference>
<keyword evidence="1" id="KW-0418">Kinase</keyword>
<sequence length="425" mass="48039">MPDQVPDNERAILEALLDIRSQLLAIKKNRSSYIKSDEITSLYNALIAQIAEINRIRTSPSLENEQNRLDVVLDDVFHLISLGFMTLGKNHMAAATFASLGTVHCLLLHLKESQVFSDNDTKPIKKRLEELEAIIKADIDSVPPEILPLIQKKVEICNKTLREVEESMKIVAPGLTDMFKRLVAIKREILSIGAHDTESYDHIHDELIHIETERVDGEFVSEDGNHEGQALLNGLLEECHNLLEDFSASSISNSLPQGTIQETYNDLINMKHSLETLLITKRWALRETDLFVYQKRLNSIDKVTQGAEFNAASNKVQAILLYLLRRCYAILYKLLESSEPISESLVPIHNNLKTVRRCLLEVQRVGGISSPRELYPYQMKLTSIEALRKDGKFVVDGTIPEGQGMLNALLAECFDICQELKAEMH</sequence>
<dbReference type="PANTHER" id="PTHR28086">
    <property type="entry name" value="UPF0662 PROTEIN YPL260W"/>
    <property type="match status" value="1"/>
</dbReference>
<dbReference type="EMBL" id="CCBN010000001">
    <property type="protein sequence ID" value="CDO51179.1"/>
    <property type="molecule type" value="Genomic_DNA"/>
</dbReference>
<dbReference type="AlphaFoldDB" id="A0A0J9X2I2"/>
<organism evidence="1 2">
    <name type="scientific">Geotrichum candidum</name>
    <name type="common">Oospora lactis</name>
    <name type="synonym">Dipodascus geotrichum</name>
    <dbReference type="NCBI Taxonomy" id="1173061"/>
    <lineage>
        <taxon>Eukaryota</taxon>
        <taxon>Fungi</taxon>
        <taxon>Dikarya</taxon>
        <taxon>Ascomycota</taxon>
        <taxon>Saccharomycotina</taxon>
        <taxon>Dipodascomycetes</taxon>
        <taxon>Dipodascales</taxon>
        <taxon>Dipodascaceae</taxon>
        <taxon>Geotrichum</taxon>
    </lineage>
</organism>
<dbReference type="InterPro" id="IPR018810">
    <property type="entry name" value="UPF0662"/>
</dbReference>
<reference evidence="1" key="1">
    <citation type="submission" date="2014-03" db="EMBL/GenBank/DDBJ databases">
        <authorList>
            <person name="Casaregola S."/>
        </authorList>
    </citation>
    <scope>NUCLEOTIDE SEQUENCE [LARGE SCALE GENOMIC DNA]</scope>
    <source>
        <strain evidence="1">CLIB 918</strain>
    </source>
</reference>
<dbReference type="Pfam" id="PF10303">
    <property type="entry name" value="DUF2408"/>
    <property type="match status" value="2"/>
</dbReference>
<name>A0A0J9X2I2_GEOCN</name>
<protein>
    <submittedName>
        <fullName evidence="1">Similar to Saccharomyces cerevisiae YPL260W Uncharacterized ORF, putative substrate of cAMP-dependent protein kinase (PKA)</fullName>
    </submittedName>
</protein>
<dbReference type="GO" id="GO:0005634">
    <property type="term" value="C:nucleus"/>
    <property type="evidence" value="ECO:0007669"/>
    <property type="project" value="TreeGrafter"/>
</dbReference>
<dbReference type="GO" id="GO:0005737">
    <property type="term" value="C:cytoplasm"/>
    <property type="evidence" value="ECO:0007669"/>
    <property type="project" value="TreeGrafter"/>
</dbReference>
<evidence type="ECO:0000313" key="1">
    <source>
        <dbReference type="EMBL" id="CDO51179.1"/>
    </source>
</evidence>
<keyword evidence="2" id="KW-1185">Reference proteome</keyword>
<evidence type="ECO:0000313" key="2">
    <source>
        <dbReference type="Proteomes" id="UP000242525"/>
    </source>
</evidence>
<accession>A0A0J9X2I2</accession>
<dbReference type="PANTHER" id="PTHR28086:SF1">
    <property type="entry name" value="CU(2+) SUPPRESSING AND BLEOMYCIN SENSITIVE PROTEIN 1"/>
    <property type="match status" value="1"/>
</dbReference>
<gene>
    <name evidence="1" type="ORF">BN980_GECA01s02078g</name>
</gene>
<keyword evidence="1" id="KW-0808">Transferase</keyword>
<comment type="caution">
    <text evidence="1">The sequence shown here is derived from an EMBL/GenBank/DDBJ whole genome shotgun (WGS) entry which is preliminary data.</text>
</comment>
<proteinExistence type="predicted"/>
<dbReference type="OrthoDB" id="2011986at2759"/>
<dbReference type="GO" id="GO:0016301">
    <property type="term" value="F:kinase activity"/>
    <property type="evidence" value="ECO:0007669"/>
    <property type="project" value="UniProtKB-KW"/>
</dbReference>